<sequence>MEDFGDKEFKDFLNKMYEQYPELQNFNLDFLKEANSSEAEELVNVLRLASFKFKKAEITVKPEVESQLDYNIDDLEVNLDNFLETITMFPFALTVSSDLLKDTENEIKGSLRGKFLGMYVNLKYNNIYELLSIKKVGAMKLANLLRNNFFKFLPLKESLNSYIKTVIEAYLKYTDLAKYLEIEEIREFNMVVKLKNIFDVSQDDFFDNVLTKEEADKYYMMKAYLISEFAIAIVE</sequence>
<dbReference type="OrthoDB" id="45397at2"/>
<evidence type="ECO:0000313" key="2">
    <source>
        <dbReference type="Proteomes" id="UP000032809"/>
    </source>
</evidence>
<name>A0A0C7NN87_DEFTU</name>
<gene>
    <name evidence="1" type="ORF">DTL3_0048</name>
</gene>
<evidence type="ECO:0000313" key="1">
    <source>
        <dbReference type="EMBL" id="CEP77382.1"/>
    </source>
</evidence>
<protein>
    <submittedName>
        <fullName evidence="1">Uncharacterized protein</fullName>
    </submittedName>
</protein>
<dbReference type="EMBL" id="LN824141">
    <property type="protein sequence ID" value="CEP77382.1"/>
    <property type="molecule type" value="Genomic_DNA"/>
</dbReference>
<keyword evidence="2" id="KW-1185">Reference proteome</keyword>
<proteinExistence type="predicted"/>
<dbReference type="Proteomes" id="UP000032809">
    <property type="component" value="Chromosome I"/>
</dbReference>
<organism evidence="1 2">
    <name type="scientific">Defluviitoga tunisiensis</name>
    <dbReference type="NCBI Taxonomy" id="1006576"/>
    <lineage>
        <taxon>Bacteria</taxon>
        <taxon>Thermotogati</taxon>
        <taxon>Thermotogota</taxon>
        <taxon>Thermotogae</taxon>
        <taxon>Petrotogales</taxon>
        <taxon>Petrotogaceae</taxon>
        <taxon>Defluviitoga</taxon>
    </lineage>
</organism>
<dbReference type="HOGENOM" id="CLU_1169801_0_0_0"/>
<dbReference type="RefSeq" id="WP_045087016.1">
    <property type="nucleotide sequence ID" value="NZ_LN824141.1"/>
</dbReference>
<accession>A0A0C7NN87</accession>
<dbReference type="AlphaFoldDB" id="A0A0C7NN87"/>
<dbReference type="KEGG" id="dtn:DTL3_0048"/>
<reference evidence="2" key="1">
    <citation type="submission" date="2014-11" db="EMBL/GenBank/DDBJ databases">
        <authorList>
            <person name="Wibberg D."/>
        </authorList>
    </citation>
    <scope>NUCLEOTIDE SEQUENCE [LARGE SCALE GENOMIC DNA]</scope>
    <source>
        <strain evidence="2">L3</strain>
    </source>
</reference>